<dbReference type="PANTHER" id="PTHR20883:SF46">
    <property type="entry name" value="PHYTANOYL-COA HYDROXYLASE"/>
    <property type="match status" value="1"/>
</dbReference>
<accession>A0ABW7NDI4</accession>
<dbReference type="EMBL" id="JBIPKE010000020">
    <property type="protein sequence ID" value="MFH6985658.1"/>
    <property type="molecule type" value="Genomic_DNA"/>
</dbReference>
<proteinExistence type="predicted"/>
<reference evidence="1 2" key="1">
    <citation type="journal article" date="2013" name="Int. J. Syst. Evol. Microbiol.">
        <title>Marinoscillum luteum sp. nov., isolated from marine sediment.</title>
        <authorList>
            <person name="Cha I.T."/>
            <person name="Park S.J."/>
            <person name="Kim S.J."/>
            <person name="Kim J.G."/>
            <person name="Jung M.Y."/>
            <person name="Shin K.S."/>
            <person name="Kwon K.K."/>
            <person name="Yang S.H."/>
            <person name="Seo Y.S."/>
            <person name="Rhee S.K."/>
        </authorList>
    </citation>
    <scope>NUCLEOTIDE SEQUENCE [LARGE SCALE GENOMIC DNA]</scope>
    <source>
        <strain evidence="1 2">KCTC 23939</strain>
    </source>
</reference>
<name>A0ABW7NDI4_9BACT</name>
<dbReference type="RefSeq" id="WP_395419070.1">
    <property type="nucleotide sequence ID" value="NZ_JBIPKE010000020.1"/>
</dbReference>
<keyword evidence="2" id="KW-1185">Reference proteome</keyword>
<protein>
    <submittedName>
        <fullName evidence="1">Phytanoyl-CoA dioxygenase family protein</fullName>
    </submittedName>
</protein>
<dbReference type="Pfam" id="PF05721">
    <property type="entry name" value="PhyH"/>
    <property type="match status" value="1"/>
</dbReference>
<evidence type="ECO:0000313" key="1">
    <source>
        <dbReference type="EMBL" id="MFH6985658.1"/>
    </source>
</evidence>
<dbReference type="PANTHER" id="PTHR20883">
    <property type="entry name" value="PHYTANOYL-COA DIOXYGENASE DOMAIN CONTAINING 1"/>
    <property type="match status" value="1"/>
</dbReference>
<dbReference type="Gene3D" id="2.60.120.620">
    <property type="entry name" value="q2cbj1_9rhob like domain"/>
    <property type="match status" value="1"/>
</dbReference>
<evidence type="ECO:0000313" key="2">
    <source>
        <dbReference type="Proteomes" id="UP001610063"/>
    </source>
</evidence>
<dbReference type="GO" id="GO:0051213">
    <property type="term" value="F:dioxygenase activity"/>
    <property type="evidence" value="ECO:0007669"/>
    <property type="project" value="UniProtKB-KW"/>
</dbReference>
<dbReference type="SUPFAM" id="SSF51197">
    <property type="entry name" value="Clavaminate synthase-like"/>
    <property type="match status" value="1"/>
</dbReference>
<dbReference type="Proteomes" id="UP001610063">
    <property type="component" value="Unassembled WGS sequence"/>
</dbReference>
<sequence length="324" mass="37353">MNPIFKDKKLDERLTTHGYLKIPLLTPALTQSLLDLYHSSIRGEEVKNSQYGLYVTLEEFDTEKSLEIENQVEQLISDQLDRYFEPYKTHLGGYLIKNPDPNGYTYPHQDWTFVDHNHYRSVTVWIALMPITQKNSTLGFARNSMTTFTHPVGTPVTIMKSGTTGHEFTVYEYLDFIDIQPGEAFVFDNRIVHAATPNTSQHSRIAYALTLSPPSAPLLHYLYARNEAGEDDLIKLAVDKAFFHDYTIEHADDLYERNELPKGYRVLSREKPTWSPMPSSALETYLAENQLQRNGLCISHHHTNPTTEKTSLTARIKQWISWKK</sequence>
<gene>
    <name evidence="1" type="ORF">ACHKAR_19555</name>
</gene>
<keyword evidence="1" id="KW-0223">Dioxygenase</keyword>
<comment type="caution">
    <text evidence="1">The sequence shown here is derived from an EMBL/GenBank/DDBJ whole genome shotgun (WGS) entry which is preliminary data.</text>
</comment>
<keyword evidence="1" id="KW-0560">Oxidoreductase</keyword>
<dbReference type="InterPro" id="IPR008775">
    <property type="entry name" value="Phytyl_CoA_dOase-like"/>
</dbReference>
<organism evidence="1 2">
    <name type="scientific">Marinoscillum luteum</name>
    <dbReference type="NCBI Taxonomy" id="861051"/>
    <lineage>
        <taxon>Bacteria</taxon>
        <taxon>Pseudomonadati</taxon>
        <taxon>Bacteroidota</taxon>
        <taxon>Cytophagia</taxon>
        <taxon>Cytophagales</taxon>
        <taxon>Reichenbachiellaceae</taxon>
        <taxon>Marinoscillum</taxon>
    </lineage>
</organism>